<dbReference type="AlphaFoldDB" id="A0A8J2S6M1"/>
<dbReference type="Proteomes" id="UP000789390">
    <property type="component" value="Unassembled WGS sequence"/>
</dbReference>
<dbReference type="EMBL" id="CAKKLH010000314">
    <property type="protein sequence ID" value="CAH0111598.1"/>
    <property type="molecule type" value="Genomic_DNA"/>
</dbReference>
<comment type="caution">
    <text evidence="2">The sequence shown here is derived from an EMBL/GenBank/DDBJ whole genome shotgun (WGS) entry which is preliminary data.</text>
</comment>
<accession>A0A8J2S6M1</accession>
<keyword evidence="3" id="KW-1185">Reference proteome</keyword>
<name>A0A8J2S6M1_9CRUS</name>
<keyword evidence="1" id="KW-0812">Transmembrane</keyword>
<reference evidence="2" key="1">
    <citation type="submission" date="2021-11" db="EMBL/GenBank/DDBJ databases">
        <authorList>
            <person name="Schell T."/>
        </authorList>
    </citation>
    <scope>NUCLEOTIDE SEQUENCE</scope>
    <source>
        <strain evidence="2">M5</strain>
    </source>
</reference>
<feature type="transmembrane region" description="Helical" evidence="1">
    <location>
        <begin position="6"/>
        <end position="28"/>
    </location>
</feature>
<protein>
    <submittedName>
        <fullName evidence="2">Uncharacterized protein</fullName>
    </submittedName>
</protein>
<proteinExistence type="predicted"/>
<sequence length="123" mass="14180">MENEILIEILVPILVFLTLSIFFVMMFIKNSWCACQKKDEKSETTTTQATAHHRRHGHDSGENDVTFIDLPPSVCSCALQQQDTDALHAIHLHRIKREDDPPPTYDMAMAYFRHDHHSSLHLV</sequence>
<keyword evidence="1" id="KW-0472">Membrane</keyword>
<keyword evidence="1" id="KW-1133">Transmembrane helix</keyword>
<evidence type="ECO:0000256" key="1">
    <source>
        <dbReference type="SAM" id="Phobius"/>
    </source>
</evidence>
<gene>
    <name evidence="2" type="ORF">DGAL_LOCUS15246</name>
</gene>
<evidence type="ECO:0000313" key="3">
    <source>
        <dbReference type="Proteomes" id="UP000789390"/>
    </source>
</evidence>
<organism evidence="2 3">
    <name type="scientific">Daphnia galeata</name>
    <dbReference type="NCBI Taxonomy" id="27404"/>
    <lineage>
        <taxon>Eukaryota</taxon>
        <taxon>Metazoa</taxon>
        <taxon>Ecdysozoa</taxon>
        <taxon>Arthropoda</taxon>
        <taxon>Crustacea</taxon>
        <taxon>Branchiopoda</taxon>
        <taxon>Diplostraca</taxon>
        <taxon>Cladocera</taxon>
        <taxon>Anomopoda</taxon>
        <taxon>Daphniidae</taxon>
        <taxon>Daphnia</taxon>
    </lineage>
</organism>
<evidence type="ECO:0000313" key="2">
    <source>
        <dbReference type="EMBL" id="CAH0111598.1"/>
    </source>
</evidence>
<dbReference type="OrthoDB" id="6348145at2759"/>